<dbReference type="AlphaFoldDB" id="A0A8S4QKP7"/>
<evidence type="ECO:0000256" key="2">
    <source>
        <dbReference type="ARBA" id="ARBA00022801"/>
    </source>
</evidence>
<dbReference type="Gene3D" id="3.30.540.30">
    <property type="match status" value="1"/>
</dbReference>
<dbReference type="PANTHER" id="PTHR23422">
    <property type="entry name" value="DIPEPTIDYL PEPTIDASE III-RELATED"/>
    <property type="match status" value="1"/>
</dbReference>
<evidence type="ECO:0000313" key="4">
    <source>
        <dbReference type="Proteomes" id="UP000838756"/>
    </source>
</evidence>
<proteinExistence type="predicted"/>
<reference evidence="3" key="1">
    <citation type="submission" date="2022-03" db="EMBL/GenBank/DDBJ databases">
        <authorList>
            <person name="Lindestad O."/>
        </authorList>
    </citation>
    <scope>NUCLEOTIDE SEQUENCE</scope>
</reference>
<keyword evidence="2" id="KW-0378">Hydrolase</keyword>
<feature type="non-terminal residue" evidence="3">
    <location>
        <position position="1"/>
    </location>
</feature>
<evidence type="ECO:0000313" key="3">
    <source>
        <dbReference type="EMBL" id="CAH2209581.1"/>
    </source>
</evidence>
<accession>A0A8S4QKP7</accession>
<keyword evidence="1" id="KW-0479">Metal-binding</keyword>
<dbReference type="GO" id="GO:0046872">
    <property type="term" value="F:metal ion binding"/>
    <property type="evidence" value="ECO:0007669"/>
    <property type="project" value="UniProtKB-KW"/>
</dbReference>
<dbReference type="PANTHER" id="PTHR23422:SF11">
    <property type="entry name" value="DIPEPTIDYL PEPTIDASE 3"/>
    <property type="match status" value="1"/>
</dbReference>
<dbReference type="GO" id="GO:0005737">
    <property type="term" value="C:cytoplasm"/>
    <property type="evidence" value="ECO:0007669"/>
    <property type="project" value="TreeGrafter"/>
</dbReference>
<protein>
    <submittedName>
        <fullName evidence="3">Jg203 protein</fullName>
    </submittedName>
</protein>
<dbReference type="Proteomes" id="UP000838756">
    <property type="component" value="Unassembled WGS sequence"/>
</dbReference>
<keyword evidence="4" id="KW-1185">Reference proteome</keyword>
<evidence type="ECO:0000256" key="1">
    <source>
        <dbReference type="ARBA" id="ARBA00022723"/>
    </source>
</evidence>
<dbReference type="GO" id="GO:0008239">
    <property type="term" value="F:dipeptidyl-peptidase activity"/>
    <property type="evidence" value="ECO:0007669"/>
    <property type="project" value="TreeGrafter"/>
</dbReference>
<sequence length="127" mass="14555">FFLQKVVLTRPSQTKFVPPAKLVHAMEDKSIFHLPNNQRFVELDCSQAFTNLTKVEKCYAHYLSQAAWYGGLIVLVQTSPESPKIFSLLHRIFIAESVEDLKKSSIDAGVSEDDFQVIFFFESHLIF</sequence>
<name>A0A8S4QKP7_9NEOP</name>
<dbReference type="EMBL" id="CAKXAJ010006346">
    <property type="protein sequence ID" value="CAH2209581.1"/>
    <property type="molecule type" value="Genomic_DNA"/>
</dbReference>
<dbReference type="InterPro" id="IPR039461">
    <property type="entry name" value="Peptidase_M49"/>
</dbReference>
<dbReference type="OrthoDB" id="4694525at2759"/>
<comment type="caution">
    <text evidence="3">The sequence shown here is derived from an EMBL/GenBank/DDBJ whole genome shotgun (WGS) entry which is preliminary data.</text>
</comment>
<gene>
    <name evidence="3" type="primary">jg203</name>
    <name evidence="3" type="ORF">PAEG_LOCUS1979</name>
</gene>
<organism evidence="3 4">
    <name type="scientific">Pararge aegeria aegeria</name>
    <dbReference type="NCBI Taxonomy" id="348720"/>
    <lineage>
        <taxon>Eukaryota</taxon>
        <taxon>Metazoa</taxon>
        <taxon>Ecdysozoa</taxon>
        <taxon>Arthropoda</taxon>
        <taxon>Hexapoda</taxon>
        <taxon>Insecta</taxon>
        <taxon>Pterygota</taxon>
        <taxon>Neoptera</taxon>
        <taxon>Endopterygota</taxon>
        <taxon>Lepidoptera</taxon>
        <taxon>Glossata</taxon>
        <taxon>Ditrysia</taxon>
        <taxon>Papilionoidea</taxon>
        <taxon>Nymphalidae</taxon>
        <taxon>Satyrinae</taxon>
        <taxon>Satyrini</taxon>
        <taxon>Parargina</taxon>
        <taxon>Pararge</taxon>
    </lineage>
</organism>